<evidence type="ECO:0000313" key="3">
    <source>
        <dbReference type="Proteomes" id="UP000293162"/>
    </source>
</evidence>
<name>A0A4Q5LXF8_9BACT</name>
<accession>A0A4Q5LXF8</accession>
<dbReference type="InterPro" id="IPR012348">
    <property type="entry name" value="RNR-like"/>
</dbReference>
<comment type="caution">
    <text evidence="2">The sequence shown here is derived from an EMBL/GenBank/DDBJ whole genome shotgun (WGS) entry which is preliminary data.</text>
</comment>
<dbReference type="AlphaFoldDB" id="A0A4Q5LXF8"/>
<dbReference type="InterPro" id="IPR011017">
    <property type="entry name" value="TRASH_dom"/>
</dbReference>
<dbReference type="GO" id="GO:0016491">
    <property type="term" value="F:oxidoreductase activity"/>
    <property type="evidence" value="ECO:0007669"/>
    <property type="project" value="InterPro"/>
</dbReference>
<dbReference type="InterPro" id="IPR009078">
    <property type="entry name" value="Ferritin-like_SF"/>
</dbReference>
<dbReference type="SUPFAM" id="SSF47240">
    <property type="entry name" value="Ferritin-like"/>
    <property type="match status" value="1"/>
</dbReference>
<evidence type="ECO:0000259" key="1">
    <source>
        <dbReference type="SMART" id="SM00746"/>
    </source>
</evidence>
<proteinExistence type="predicted"/>
<feature type="domain" description="TRASH" evidence="1">
    <location>
        <begin position="40"/>
        <end position="77"/>
    </location>
</feature>
<dbReference type="SMART" id="SM00746">
    <property type="entry name" value="TRASH"/>
    <property type="match status" value="1"/>
</dbReference>
<protein>
    <submittedName>
        <fullName evidence="2">YHS domain-containing protein</fullName>
    </submittedName>
</protein>
<gene>
    <name evidence="2" type="ORF">EWM59_16250</name>
</gene>
<sequence length="83" mass="9589">MKDYLIFLLCISCYITNAQEPVTKQATQKQKLVLEKDGKDPVCGMKVKKGTTLVSTYKEKPYGFCSKVCKERFDKEPEKYVKK</sequence>
<dbReference type="InterPro" id="IPR007029">
    <property type="entry name" value="YHS_dom"/>
</dbReference>
<evidence type="ECO:0000313" key="2">
    <source>
        <dbReference type="EMBL" id="RYU94511.1"/>
    </source>
</evidence>
<reference evidence="2 3" key="1">
    <citation type="submission" date="2019-02" db="EMBL/GenBank/DDBJ databases">
        <title>Bacterial novel species Emticicia sp. 17J42-9 isolated from soil.</title>
        <authorList>
            <person name="Jung H.-Y."/>
        </authorList>
    </citation>
    <scope>NUCLEOTIDE SEQUENCE [LARGE SCALE GENOMIC DNA]</scope>
    <source>
        <strain evidence="2 3">17J42-9</strain>
    </source>
</reference>
<dbReference type="EMBL" id="SEWF01000024">
    <property type="protein sequence ID" value="RYU94511.1"/>
    <property type="molecule type" value="Genomic_DNA"/>
</dbReference>
<dbReference type="Pfam" id="PF04945">
    <property type="entry name" value="YHS"/>
    <property type="match status" value="1"/>
</dbReference>
<dbReference type="OrthoDB" id="6382410at2"/>
<dbReference type="RefSeq" id="WP_130022285.1">
    <property type="nucleotide sequence ID" value="NZ_SEWF01000024.1"/>
</dbReference>
<dbReference type="Gene3D" id="1.10.620.20">
    <property type="entry name" value="Ribonucleotide Reductase, subunit A"/>
    <property type="match status" value="1"/>
</dbReference>
<organism evidence="2 3">
    <name type="scientific">Emticicia agri</name>
    <dbReference type="NCBI Taxonomy" id="2492393"/>
    <lineage>
        <taxon>Bacteria</taxon>
        <taxon>Pseudomonadati</taxon>
        <taxon>Bacteroidota</taxon>
        <taxon>Cytophagia</taxon>
        <taxon>Cytophagales</taxon>
        <taxon>Leadbetterellaceae</taxon>
        <taxon>Emticicia</taxon>
    </lineage>
</organism>
<dbReference type="Proteomes" id="UP000293162">
    <property type="component" value="Unassembled WGS sequence"/>
</dbReference>
<keyword evidence="3" id="KW-1185">Reference proteome</keyword>